<dbReference type="Pfam" id="PF14689">
    <property type="entry name" value="SPOB_a"/>
    <property type="match status" value="1"/>
</dbReference>
<dbReference type="PANTHER" id="PTHR43547:SF10">
    <property type="entry name" value="SENSOR HISTIDINE KINASE DCUS"/>
    <property type="match status" value="1"/>
</dbReference>
<evidence type="ECO:0000256" key="3">
    <source>
        <dbReference type="ARBA" id="ARBA00012438"/>
    </source>
</evidence>
<keyword evidence="5" id="KW-0597">Phosphoprotein</keyword>
<organism evidence="16 17">
    <name type="scientific">Halalkalibacter krulwichiae</name>
    <dbReference type="NCBI Taxonomy" id="199441"/>
    <lineage>
        <taxon>Bacteria</taxon>
        <taxon>Bacillati</taxon>
        <taxon>Bacillota</taxon>
        <taxon>Bacilli</taxon>
        <taxon>Bacillales</taxon>
        <taxon>Bacillaceae</taxon>
        <taxon>Halalkalibacter</taxon>
    </lineage>
</organism>
<dbReference type="CDD" id="cd16915">
    <property type="entry name" value="HATPase_DpiB-CitA-like"/>
    <property type="match status" value="1"/>
</dbReference>
<keyword evidence="7 14" id="KW-0812">Transmembrane</keyword>
<dbReference type="InterPro" id="IPR033463">
    <property type="entry name" value="sCache_3"/>
</dbReference>
<keyword evidence="13 14" id="KW-0472">Membrane</keyword>
<dbReference type="Pfam" id="PF17203">
    <property type="entry name" value="sCache_3_2"/>
    <property type="match status" value="1"/>
</dbReference>
<keyword evidence="8" id="KW-0547">Nucleotide-binding</keyword>
<dbReference type="GO" id="GO:0006355">
    <property type="term" value="P:regulation of DNA-templated transcription"/>
    <property type="evidence" value="ECO:0007669"/>
    <property type="project" value="InterPro"/>
</dbReference>
<dbReference type="Gene3D" id="3.30.450.20">
    <property type="entry name" value="PAS domain"/>
    <property type="match status" value="2"/>
</dbReference>
<evidence type="ECO:0000256" key="2">
    <source>
        <dbReference type="ARBA" id="ARBA00004651"/>
    </source>
</evidence>
<dbReference type="Gene3D" id="1.10.287.130">
    <property type="match status" value="1"/>
</dbReference>
<dbReference type="Proteomes" id="UP000193006">
    <property type="component" value="Chromosome"/>
</dbReference>
<dbReference type="InterPro" id="IPR005467">
    <property type="entry name" value="His_kinase_dom"/>
</dbReference>
<keyword evidence="10" id="KW-0067">ATP-binding</keyword>
<dbReference type="InterPro" id="IPR016120">
    <property type="entry name" value="Sig_transdc_His_kin_SpoOB"/>
</dbReference>
<keyword evidence="6 16" id="KW-0808">Transferase</keyword>
<dbReference type="InterPro" id="IPR003594">
    <property type="entry name" value="HATPase_dom"/>
</dbReference>
<dbReference type="Pfam" id="PF02518">
    <property type="entry name" value="HATPase_c"/>
    <property type="match status" value="1"/>
</dbReference>
<evidence type="ECO:0000256" key="4">
    <source>
        <dbReference type="ARBA" id="ARBA00022475"/>
    </source>
</evidence>
<dbReference type="Pfam" id="PF00989">
    <property type="entry name" value="PAS"/>
    <property type="match status" value="1"/>
</dbReference>
<dbReference type="SUPFAM" id="SSF103190">
    <property type="entry name" value="Sensory domain-like"/>
    <property type="match status" value="1"/>
</dbReference>
<keyword evidence="9 16" id="KW-0418">Kinase</keyword>
<dbReference type="InterPro" id="IPR000014">
    <property type="entry name" value="PAS"/>
</dbReference>
<dbReference type="EMBL" id="CP020814">
    <property type="protein sequence ID" value="ARK28681.1"/>
    <property type="molecule type" value="Genomic_DNA"/>
</dbReference>
<feature type="transmembrane region" description="Helical" evidence="14">
    <location>
        <begin position="26"/>
        <end position="49"/>
    </location>
</feature>
<dbReference type="AlphaFoldDB" id="A0A1X9MAT2"/>
<dbReference type="InterPro" id="IPR036890">
    <property type="entry name" value="HATPase_C_sf"/>
</dbReference>
<dbReference type="SMART" id="SM00091">
    <property type="entry name" value="PAS"/>
    <property type="match status" value="1"/>
</dbReference>
<comment type="subcellular location">
    <subcellularLocation>
        <location evidence="2">Cell membrane</location>
        <topology evidence="2">Multi-pass membrane protein</topology>
    </subcellularLocation>
</comment>
<protein>
    <recommendedName>
        <fullName evidence="3">histidine kinase</fullName>
        <ecNumber evidence="3">2.7.13.3</ecNumber>
    </recommendedName>
</protein>
<dbReference type="EC" id="2.7.13.3" evidence="3"/>
<proteinExistence type="predicted"/>
<dbReference type="CDD" id="cd00130">
    <property type="entry name" value="PAS"/>
    <property type="match status" value="1"/>
</dbReference>
<dbReference type="InterPro" id="IPR035965">
    <property type="entry name" value="PAS-like_dom_sf"/>
</dbReference>
<feature type="domain" description="Histidine kinase" evidence="15">
    <location>
        <begin position="353"/>
        <end position="549"/>
    </location>
</feature>
<dbReference type="SUPFAM" id="SSF55874">
    <property type="entry name" value="ATPase domain of HSP90 chaperone/DNA topoisomerase II/histidine kinase"/>
    <property type="match status" value="1"/>
</dbReference>
<dbReference type="InterPro" id="IPR013767">
    <property type="entry name" value="PAS_fold"/>
</dbReference>
<dbReference type="InterPro" id="IPR039506">
    <property type="entry name" value="SPOB_a"/>
</dbReference>
<evidence type="ECO:0000313" key="17">
    <source>
        <dbReference type="Proteomes" id="UP000193006"/>
    </source>
</evidence>
<name>A0A1X9MAT2_9BACI</name>
<evidence type="ECO:0000259" key="15">
    <source>
        <dbReference type="PROSITE" id="PS50109"/>
    </source>
</evidence>
<evidence type="ECO:0000256" key="5">
    <source>
        <dbReference type="ARBA" id="ARBA00022553"/>
    </source>
</evidence>
<keyword evidence="11 14" id="KW-1133">Transmembrane helix</keyword>
<keyword evidence="12" id="KW-0902">Two-component regulatory system</keyword>
<sequence>MTTLQTKDNMKLLKKPNVKLPLKLKMILLIGLLIIGMFSIMGVFLYYFFSHTLEDQLGERALSVAKSVAHIPELVDAFEHEDPASVIQPIVLPIQEATAAEFIVVGNTNEIRYAHPNPEKIGERMVGEDNAPALTAGQSYVSKALGSLGYSIRGKVPVVSEQGEIIGVVSVGYLIEDVQTVINNYSRELWYALLIMVALGMIGAVFIARYIKGVLFGLEPEEISHLLLQKETILQSTHEGIIAVNQDGLITLINTAAQKLLFKKEFPKKDVIGRAIQEVLPSSSLPEVLKTGKSQFDREVELNDTDTIFVNRVPIFYKNNLIGAVSTFRNKTEIDRLTKELTQVREYADALRAQTHEFSNKLYTILGLIQLEKKEEAVSFIQRENHIQLDWIDFLMEKVPDPMLNAILLGKLNQAMEQRVEMIIDPSSQLTSSLTERKRDILVTVLGNLLQNAIDATKLNDDKNNRLINIFFTDLGEEIIFEIEDSGPGVPEELTDQIFTLGFTTKAGSNRGIGLALTKQALNKIGGNVYLEEGELGGACFVITIPKDGEI</sequence>
<dbReference type="KEGG" id="bkw:BkAM31D_01785"/>
<dbReference type="InterPro" id="IPR029151">
    <property type="entry name" value="Sensor-like_sf"/>
</dbReference>
<dbReference type="SMART" id="SM00387">
    <property type="entry name" value="HATPase_c"/>
    <property type="match status" value="1"/>
</dbReference>
<evidence type="ECO:0000256" key="8">
    <source>
        <dbReference type="ARBA" id="ARBA00022741"/>
    </source>
</evidence>
<dbReference type="PROSITE" id="PS50109">
    <property type="entry name" value="HIS_KIN"/>
    <property type="match status" value="1"/>
</dbReference>
<evidence type="ECO:0000256" key="10">
    <source>
        <dbReference type="ARBA" id="ARBA00022840"/>
    </source>
</evidence>
<comment type="catalytic activity">
    <reaction evidence="1">
        <text>ATP + protein L-histidine = ADP + protein N-phospho-L-histidine.</text>
        <dbReference type="EC" id="2.7.13.3"/>
    </reaction>
</comment>
<dbReference type="STRING" id="199441.BkAM31D_01785"/>
<evidence type="ECO:0000256" key="9">
    <source>
        <dbReference type="ARBA" id="ARBA00022777"/>
    </source>
</evidence>
<evidence type="ECO:0000256" key="14">
    <source>
        <dbReference type="SAM" id="Phobius"/>
    </source>
</evidence>
<dbReference type="InterPro" id="IPR004358">
    <property type="entry name" value="Sig_transdc_His_kin-like_C"/>
</dbReference>
<dbReference type="Gene3D" id="3.30.565.10">
    <property type="entry name" value="Histidine kinase-like ATPase, C-terminal domain"/>
    <property type="match status" value="1"/>
</dbReference>
<evidence type="ECO:0000256" key="6">
    <source>
        <dbReference type="ARBA" id="ARBA00022679"/>
    </source>
</evidence>
<gene>
    <name evidence="16" type="primary">dcuS_1</name>
    <name evidence="16" type="ORF">BkAM31D_01785</name>
</gene>
<evidence type="ECO:0000256" key="12">
    <source>
        <dbReference type="ARBA" id="ARBA00023012"/>
    </source>
</evidence>
<dbReference type="GO" id="GO:0000155">
    <property type="term" value="F:phosphorelay sensor kinase activity"/>
    <property type="evidence" value="ECO:0007669"/>
    <property type="project" value="InterPro"/>
</dbReference>
<dbReference type="GO" id="GO:0005524">
    <property type="term" value="F:ATP binding"/>
    <property type="evidence" value="ECO:0007669"/>
    <property type="project" value="UniProtKB-KW"/>
</dbReference>
<feature type="transmembrane region" description="Helical" evidence="14">
    <location>
        <begin position="189"/>
        <end position="211"/>
    </location>
</feature>
<evidence type="ECO:0000256" key="11">
    <source>
        <dbReference type="ARBA" id="ARBA00022989"/>
    </source>
</evidence>
<evidence type="ECO:0000256" key="7">
    <source>
        <dbReference type="ARBA" id="ARBA00022692"/>
    </source>
</evidence>
<keyword evidence="4" id="KW-1003">Cell membrane</keyword>
<dbReference type="SUPFAM" id="SSF55890">
    <property type="entry name" value="Sporulation response regulatory protein Spo0B"/>
    <property type="match status" value="1"/>
</dbReference>
<dbReference type="FunFam" id="3.30.450.20:FF:000018">
    <property type="entry name" value="Sensor histidine kinase DcuS"/>
    <property type="match status" value="1"/>
</dbReference>
<evidence type="ECO:0000256" key="13">
    <source>
        <dbReference type="ARBA" id="ARBA00023136"/>
    </source>
</evidence>
<keyword evidence="17" id="KW-1185">Reference proteome</keyword>
<accession>A0A1X9MAT2</accession>
<dbReference type="PANTHER" id="PTHR43547">
    <property type="entry name" value="TWO-COMPONENT HISTIDINE KINASE"/>
    <property type="match status" value="1"/>
</dbReference>
<dbReference type="GO" id="GO:0005886">
    <property type="term" value="C:plasma membrane"/>
    <property type="evidence" value="ECO:0007669"/>
    <property type="project" value="UniProtKB-SubCell"/>
</dbReference>
<evidence type="ECO:0000313" key="16">
    <source>
        <dbReference type="EMBL" id="ARK28681.1"/>
    </source>
</evidence>
<dbReference type="PRINTS" id="PR00344">
    <property type="entry name" value="BCTRLSENSOR"/>
</dbReference>
<reference evidence="16 17" key="1">
    <citation type="submission" date="2017-04" db="EMBL/GenBank/DDBJ databases">
        <title>Bacillus krulwichiae AM31D Genome sequencing and assembly.</title>
        <authorList>
            <person name="Krulwich T.A."/>
            <person name="Anastor L."/>
            <person name="Ehrlich R."/>
            <person name="Ehrlich G.D."/>
            <person name="Janto B."/>
        </authorList>
    </citation>
    <scope>NUCLEOTIDE SEQUENCE [LARGE SCALE GENOMIC DNA]</scope>
    <source>
        <strain evidence="16 17">AM31D</strain>
    </source>
</reference>
<dbReference type="SUPFAM" id="SSF55785">
    <property type="entry name" value="PYP-like sensor domain (PAS domain)"/>
    <property type="match status" value="1"/>
</dbReference>
<evidence type="ECO:0000256" key="1">
    <source>
        <dbReference type="ARBA" id="ARBA00000085"/>
    </source>
</evidence>